<dbReference type="EMBL" id="JAHQIW010000094">
    <property type="protein sequence ID" value="KAJ1345998.1"/>
    <property type="molecule type" value="Genomic_DNA"/>
</dbReference>
<accession>A0AAD5LVU1</accession>
<evidence type="ECO:0000313" key="2">
    <source>
        <dbReference type="Proteomes" id="UP001196413"/>
    </source>
</evidence>
<dbReference type="Proteomes" id="UP001196413">
    <property type="component" value="Unassembled WGS sequence"/>
</dbReference>
<protein>
    <submittedName>
        <fullName evidence="1">Uncharacterized protein</fullName>
    </submittedName>
</protein>
<sequence>MVWAGICATEMASLAFIKENVEIISATYQQEVLRDVLDSWTTQHFCANNLRFNRTEFLCIRTAQHFPSAKSSFQASGEASFVRGHVVTVFAIHVISATAPSNEEITSYVAKYSTSKPFMIM</sequence>
<reference evidence="1" key="1">
    <citation type="submission" date="2021-06" db="EMBL/GenBank/DDBJ databases">
        <title>Parelaphostrongylus tenuis whole genome reference sequence.</title>
        <authorList>
            <person name="Garwood T.J."/>
            <person name="Larsen P.A."/>
            <person name="Fountain-Jones N.M."/>
            <person name="Garbe J.R."/>
            <person name="Macchietto M.G."/>
            <person name="Kania S.A."/>
            <person name="Gerhold R.W."/>
            <person name="Richards J.E."/>
            <person name="Wolf T.M."/>
        </authorList>
    </citation>
    <scope>NUCLEOTIDE SEQUENCE</scope>
    <source>
        <strain evidence="1">MNPRO001-30</strain>
        <tissue evidence="1">Meninges</tissue>
    </source>
</reference>
<gene>
    <name evidence="1" type="ORF">KIN20_000656</name>
</gene>
<keyword evidence="2" id="KW-1185">Reference proteome</keyword>
<proteinExistence type="predicted"/>
<organism evidence="1 2">
    <name type="scientific">Parelaphostrongylus tenuis</name>
    <name type="common">Meningeal worm</name>
    <dbReference type="NCBI Taxonomy" id="148309"/>
    <lineage>
        <taxon>Eukaryota</taxon>
        <taxon>Metazoa</taxon>
        <taxon>Ecdysozoa</taxon>
        <taxon>Nematoda</taxon>
        <taxon>Chromadorea</taxon>
        <taxon>Rhabditida</taxon>
        <taxon>Rhabditina</taxon>
        <taxon>Rhabditomorpha</taxon>
        <taxon>Strongyloidea</taxon>
        <taxon>Metastrongylidae</taxon>
        <taxon>Parelaphostrongylus</taxon>
    </lineage>
</organism>
<evidence type="ECO:0000313" key="1">
    <source>
        <dbReference type="EMBL" id="KAJ1345998.1"/>
    </source>
</evidence>
<comment type="caution">
    <text evidence="1">The sequence shown here is derived from an EMBL/GenBank/DDBJ whole genome shotgun (WGS) entry which is preliminary data.</text>
</comment>
<name>A0AAD5LVU1_PARTN</name>
<dbReference type="AlphaFoldDB" id="A0AAD5LVU1"/>